<dbReference type="Gene3D" id="3.30.160.60">
    <property type="entry name" value="Classic Zinc Finger"/>
    <property type="match status" value="1"/>
</dbReference>
<evidence type="ECO:0000313" key="3">
    <source>
        <dbReference type="Proteomes" id="UP000828390"/>
    </source>
</evidence>
<dbReference type="GO" id="GO:0008270">
    <property type="term" value="F:zinc ion binding"/>
    <property type="evidence" value="ECO:0007669"/>
    <property type="project" value="InterPro"/>
</dbReference>
<evidence type="ECO:0000259" key="1">
    <source>
        <dbReference type="Pfam" id="PF00643"/>
    </source>
</evidence>
<dbReference type="InterPro" id="IPR000315">
    <property type="entry name" value="Znf_B-box"/>
</dbReference>
<reference evidence="2" key="1">
    <citation type="journal article" date="2019" name="bioRxiv">
        <title>The Genome of the Zebra Mussel, Dreissena polymorpha: A Resource for Invasive Species Research.</title>
        <authorList>
            <person name="McCartney M.A."/>
            <person name="Auch B."/>
            <person name="Kono T."/>
            <person name="Mallez S."/>
            <person name="Zhang Y."/>
            <person name="Obille A."/>
            <person name="Becker A."/>
            <person name="Abrahante J.E."/>
            <person name="Garbe J."/>
            <person name="Badalamenti J.P."/>
            <person name="Herman A."/>
            <person name="Mangelson H."/>
            <person name="Liachko I."/>
            <person name="Sullivan S."/>
            <person name="Sone E.D."/>
            <person name="Koren S."/>
            <person name="Silverstein K.A.T."/>
            <person name="Beckman K.B."/>
            <person name="Gohl D.M."/>
        </authorList>
    </citation>
    <scope>NUCLEOTIDE SEQUENCE</scope>
    <source>
        <strain evidence="2">Duluth1</strain>
        <tissue evidence="2">Whole animal</tissue>
    </source>
</reference>
<reference evidence="2" key="2">
    <citation type="submission" date="2020-11" db="EMBL/GenBank/DDBJ databases">
        <authorList>
            <person name="McCartney M.A."/>
            <person name="Auch B."/>
            <person name="Kono T."/>
            <person name="Mallez S."/>
            <person name="Becker A."/>
            <person name="Gohl D.M."/>
            <person name="Silverstein K.A.T."/>
            <person name="Koren S."/>
            <person name="Bechman K.B."/>
            <person name="Herman A."/>
            <person name="Abrahante J.E."/>
            <person name="Garbe J."/>
        </authorList>
    </citation>
    <scope>NUCLEOTIDE SEQUENCE</scope>
    <source>
        <strain evidence="2">Duluth1</strain>
        <tissue evidence="2">Whole animal</tissue>
    </source>
</reference>
<dbReference type="Pfam" id="PF00643">
    <property type="entry name" value="zf-B_box"/>
    <property type="match status" value="1"/>
</dbReference>
<sequence>MNSLALVVEMKGMDVCLEHGKEIEYYCEDHTELCCTTCAFKNGSVQVLMK</sequence>
<name>A0A9D4CUA2_DREPO</name>
<feature type="domain" description="B box-type" evidence="1">
    <location>
        <begin position="13"/>
        <end position="39"/>
    </location>
</feature>
<evidence type="ECO:0000313" key="2">
    <source>
        <dbReference type="EMBL" id="KAH3733502.1"/>
    </source>
</evidence>
<gene>
    <name evidence="2" type="ORF">DPMN_039931</name>
</gene>
<organism evidence="2 3">
    <name type="scientific">Dreissena polymorpha</name>
    <name type="common">Zebra mussel</name>
    <name type="synonym">Mytilus polymorpha</name>
    <dbReference type="NCBI Taxonomy" id="45954"/>
    <lineage>
        <taxon>Eukaryota</taxon>
        <taxon>Metazoa</taxon>
        <taxon>Spiralia</taxon>
        <taxon>Lophotrochozoa</taxon>
        <taxon>Mollusca</taxon>
        <taxon>Bivalvia</taxon>
        <taxon>Autobranchia</taxon>
        <taxon>Heteroconchia</taxon>
        <taxon>Euheterodonta</taxon>
        <taxon>Imparidentia</taxon>
        <taxon>Neoheterodontei</taxon>
        <taxon>Myida</taxon>
        <taxon>Dreissenoidea</taxon>
        <taxon>Dreissenidae</taxon>
        <taxon>Dreissena</taxon>
    </lineage>
</organism>
<dbReference type="AlphaFoldDB" id="A0A9D4CUA2"/>
<dbReference type="SUPFAM" id="SSF57845">
    <property type="entry name" value="B-box zinc-binding domain"/>
    <property type="match status" value="1"/>
</dbReference>
<proteinExistence type="predicted"/>
<dbReference type="Proteomes" id="UP000828390">
    <property type="component" value="Unassembled WGS sequence"/>
</dbReference>
<protein>
    <recommendedName>
        <fullName evidence="1">B box-type domain-containing protein</fullName>
    </recommendedName>
</protein>
<dbReference type="EMBL" id="JAIWYP010000011">
    <property type="protein sequence ID" value="KAH3733502.1"/>
    <property type="molecule type" value="Genomic_DNA"/>
</dbReference>
<comment type="caution">
    <text evidence="2">The sequence shown here is derived from an EMBL/GenBank/DDBJ whole genome shotgun (WGS) entry which is preliminary data.</text>
</comment>
<accession>A0A9D4CUA2</accession>
<keyword evidence="3" id="KW-1185">Reference proteome</keyword>